<keyword evidence="1" id="KW-1133">Transmembrane helix</keyword>
<reference evidence="2 3" key="1">
    <citation type="submission" date="2020-03" db="EMBL/GenBank/DDBJ databases">
        <title>Draft genome sequence of environmentally isolated cultures.</title>
        <authorList>
            <person name="Wilson H.S."/>
            <person name="De Leon M.E."/>
        </authorList>
    </citation>
    <scope>NUCLEOTIDE SEQUENCE [LARGE SCALE GENOMIC DNA]</scope>
    <source>
        <strain evidence="2 3">HSC-31F16</strain>
    </source>
</reference>
<evidence type="ECO:0000313" key="3">
    <source>
        <dbReference type="Proteomes" id="UP001515641"/>
    </source>
</evidence>
<dbReference type="RefSeq" id="WP_166454199.1">
    <property type="nucleotide sequence ID" value="NZ_JAAOMA010000070.1"/>
</dbReference>
<dbReference type="EMBL" id="JAAOMA010000070">
    <property type="protein sequence ID" value="NHR08569.1"/>
    <property type="molecule type" value="Genomic_DNA"/>
</dbReference>
<name>A0ABX0LAF5_9NEIS</name>
<keyword evidence="1" id="KW-0472">Membrane</keyword>
<protein>
    <submittedName>
        <fullName evidence="2">Uncharacterized protein</fullName>
    </submittedName>
</protein>
<proteinExistence type="predicted"/>
<sequence length="190" mass="20979">MSSENNLPEHLSTLRLKGKTLQFIVLRGTALEDKTWSETHISSTRNGYGQVSSVQGHNVLKRECWIRLENGKEQVIALPDDSAFSVRAGQAITLIGVYSQHLEKNTVYYIALVNHAAEKWAALNQRDVLRRLARANSAAAQGLANMFVLATLGAGAIVLMLINRSMHSNWICPRISGHQPTLRLMLPPAA</sequence>
<dbReference type="Proteomes" id="UP001515641">
    <property type="component" value="Unassembled WGS sequence"/>
</dbReference>
<evidence type="ECO:0000313" key="2">
    <source>
        <dbReference type="EMBL" id="NHR08569.1"/>
    </source>
</evidence>
<keyword evidence="1" id="KW-0812">Transmembrane</keyword>
<feature type="transmembrane region" description="Helical" evidence="1">
    <location>
        <begin position="142"/>
        <end position="162"/>
    </location>
</feature>
<evidence type="ECO:0000256" key="1">
    <source>
        <dbReference type="SAM" id="Phobius"/>
    </source>
</evidence>
<gene>
    <name evidence="2" type="ORF">HA052_25595</name>
</gene>
<organism evidence="2 3">
    <name type="scientific">Chromobacterium fluminis</name>
    <dbReference type="NCBI Taxonomy" id="3044269"/>
    <lineage>
        <taxon>Bacteria</taxon>
        <taxon>Pseudomonadati</taxon>
        <taxon>Pseudomonadota</taxon>
        <taxon>Betaproteobacteria</taxon>
        <taxon>Neisseriales</taxon>
        <taxon>Chromobacteriaceae</taxon>
        <taxon>Chromobacterium</taxon>
    </lineage>
</organism>
<accession>A0ABX0LAF5</accession>
<comment type="caution">
    <text evidence="2">The sequence shown here is derived from an EMBL/GenBank/DDBJ whole genome shotgun (WGS) entry which is preliminary data.</text>
</comment>
<keyword evidence="3" id="KW-1185">Reference proteome</keyword>